<dbReference type="SUPFAM" id="SSF52788">
    <property type="entry name" value="Phosphotyrosine protein phosphatases I"/>
    <property type="match status" value="1"/>
</dbReference>
<dbReference type="GeneID" id="71929239"/>
<dbReference type="Pfam" id="PF01451">
    <property type="entry name" value="LMWPc"/>
    <property type="match status" value="1"/>
</dbReference>
<dbReference type="PANTHER" id="PTHR43428">
    <property type="entry name" value="ARSENATE REDUCTASE"/>
    <property type="match status" value="1"/>
</dbReference>
<keyword evidence="1" id="KW-0059">Arsenical resistance</keyword>
<dbReference type="KEGG" id="haad:MW046_14290"/>
<feature type="domain" description="Phosphotyrosine protein phosphatase I" evidence="2">
    <location>
        <begin position="11"/>
        <end position="143"/>
    </location>
</feature>
<proteinExistence type="predicted"/>
<protein>
    <submittedName>
        <fullName evidence="3">Low molecular weight phosphatase family protein</fullName>
    </submittedName>
</protein>
<dbReference type="InterPro" id="IPR036196">
    <property type="entry name" value="Ptyr_pPase_sf"/>
</dbReference>
<dbReference type="InterPro" id="IPR023485">
    <property type="entry name" value="Ptyr_pPase"/>
</dbReference>
<dbReference type="Proteomes" id="UP000831768">
    <property type="component" value="Plasmid unnamed1"/>
</dbReference>
<dbReference type="AlphaFoldDB" id="A0A8U0A4Q4"/>
<sequence>MTTTTDTTAPIRIAFVCVQNAGRSQMAIAFAERERDRRDLDGRVDLLTGGTRPAEHVHDEVIDVMDDTRCDLSDRTPREIMTEELRLCDYVVTMGCSTLDMGEVGSNVDVRDWALDDPHNQDRQRVREIRDEIEQRVTRLFDEIEEGVS</sequence>
<dbReference type="GO" id="GO:0046685">
    <property type="term" value="P:response to arsenic-containing substance"/>
    <property type="evidence" value="ECO:0007669"/>
    <property type="project" value="UniProtKB-KW"/>
</dbReference>
<organism evidence="3 4">
    <name type="scientific">Halocatena salina</name>
    <dbReference type="NCBI Taxonomy" id="2934340"/>
    <lineage>
        <taxon>Archaea</taxon>
        <taxon>Methanobacteriati</taxon>
        <taxon>Methanobacteriota</taxon>
        <taxon>Stenosarchaea group</taxon>
        <taxon>Halobacteria</taxon>
        <taxon>Halobacteriales</taxon>
        <taxon>Natronomonadaceae</taxon>
        <taxon>Halocatena</taxon>
    </lineage>
</organism>
<keyword evidence="4" id="KW-1185">Reference proteome</keyword>
<gene>
    <name evidence="3" type="ORF">MW046_14290</name>
</gene>
<dbReference type="Gene3D" id="3.40.50.2300">
    <property type="match status" value="1"/>
</dbReference>
<reference evidence="3" key="1">
    <citation type="submission" date="2022-04" db="EMBL/GenBank/DDBJ databases">
        <title>Halocatena sp. nov., isolated from a salt lake.</title>
        <authorList>
            <person name="Cui H.-L."/>
        </authorList>
    </citation>
    <scope>NUCLEOTIDE SEQUENCE</scope>
    <source>
        <strain evidence="3">AD-1</strain>
        <plasmid evidence="3">unnamed1</plasmid>
    </source>
</reference>
<evidence type="ECO:0000256" key="1">
    <source>
        <dbReference type="ARBA" id="ARBA00022849"/>
    </source>
</evidence>
<dbReference type="SMART" id="SM00226">
    <property type="entry name" value="LMWPc"/>
    <property type="match status" value="1"/>
</dbReference>
<name>A0A8U0A4Q4_9EURY</name>
<evidence type="ECO:0000313" key="3">
    <source>
        <dbReference type="EMBL" id="UPM44185.1"/>
    </source>
</evidence>
<dbReference type="PANTHER" id="PTHR43428:SF1">
    <property type="entry name" value="ARSENATE REDUCTASE"/>
    <property type="match status" value="1"/>
</dbReference>
<evidence type="ECO:0000313" key="4">
    <source>
        <dbReference type="Proteomes" id="UP000831768"/>
    </source>
</evidence>
<geneLocation type="plasmid" evidence="3 4">
    <name>unnamed1</name>
</geneLocation>
<dbReference type="EMBL" id="CP096020">
    <property type="protein sequence ID" value="UPM44185.1"/>
    <property type="molecule type" value="Genomic_DNA"/>
</dbReference>
<keyword evidence="3" id="KW-0614">Plasmid</keyword>
<dbReference type="RefSeq" id="WP_247994839.1">
    <property type="nucleotide sequence ID" value="NZ_CP096020.1"/>
</dbReference>
<accession>A0A8U0A4Q4</accession>
<evidence type="ECO:0000259" key="2">
    <source>
        <dbReference type="SMART" id="SM00226"/>
    </source>
</evidence>